<dbReference type="PANTHER" id="PTHR11941:SF44">
    <property type="entry name" value="ENOYL-COA HYDRATASE DOMAIN-CONTAINING PROTEIN 2, MITOCHONDRIAL"/>
    <property type="match status" value="1"/>
</dbReference>
<dbReference type="GeneTree" id="ENSGT00940000158798"/>
<dbReference type="Bgee" id="ENSLACG00000002475">
    <property type="expression patterns" value="Expressed in mesonephros and 2 other cell types or tissues"/>
</dbReference>
<dbReference type="CDD" id="cd06558">
    <property type="entry name" value="crotonase-like"/>
    <property type="match status" value="1"/>
</dbReference>
<sequence>MLPGRKLPLFSRRALLALTTSLAGARAKGAGGQSGRALSGGGGGGGFPWEAFGRCPREGKRSPLLPGNANLRKYSTATEEKQIAINRLQGANEGIAEIVMNRLKARNSLGKVFVSQLFEAVEGLRNDNAVRVVVFKSEVKGVFCAVNVGADLKERAQMSNAEVGHFVHKLRTLMNEIAVLPMPTVAAVDGYALGGGLELAMACDIRVAASSAKMGLIETTRGLLPGAGGSQRLPRIVGVGLAKELIFTGRQLDGEQAQVIGLVSHAVPQNASGDAAYQKALALAKEVLPQTPKALSFISLSLNEFLQVDIATGMAIEEMCYARVIPTKDRLEGMAAFMEKRLPQFKGE</sequence>
<dbReference type="InterPro" id="IPR014748">
    <property type="entry name" value="Enoyl-CoA_hydra_C"/>
</dbReference>
<dbReference type="STRING" id="7897.ENSLACP00000002768"/>
<keyword evidence="10" id="KW-1185">Reference proteome</keyword>
<dbReference type="Gene3D" id="1.10.12.10">
    <property type="entry name" value="Lyase 2-enoyl-coa Hydratase, Chain A, domain 2"/>
    <property type="match status" value="1"/>
</dbReference>
<dbReference type="PROSITE" id="PS00166">
    <property type="entry name" value="ENOYL_COA_HYDRATASE"/>
    <property type="match status" value="1"/>
</dbReference>
<dbReference type="EMBL" id="AFYH01167431">
    <property type="status" value="NOT_ANNOTATED_CDS"/>
    <property type="molecule type" value="Genomic_DNA"/>
</dbReference>
<keyword evidence="3" id="KW-0809">Transit peptide</keyword>
<dbReference type="Proteomes" id="UP000008672">
    <property type="component" value="Unassembled WGS sequence"/>
</dbReference>
<keyword evidence="6" id="KW-0456">Lyase</keyword>
<name>H2ZZE7_LATCH</name>
<organism evidence="9 10">
    <name type="scientific">Latimeria chalumnae</name>
    <name type="common">Coelacanth</name>
    <dbReference type="NCBI Taxonomy" id="7897"/>
    <lineage>
        <taxon>Eukaryota</taxon>
        <taxon>Metazoa</taxon>
        <taxon>Chordata</taxon>
        <taxon>Craniata</taxon>
        <taxon>Vertebrata</taxon>
        <taxon>Euteleostomi</taxon>
        <taxon>Coelacanthiformes</taxon>
        <taxon>Coelacanthidae</taxon>
        <taxon>Latimeria</taxon>
    </lineage>
</organism>
<dbReference type="EMBL" id="AFYH01167432">
    <property type="status" value="NOT_ANNOTATED_CDS"/>
    <property type="molecule type" value="Genomic_DNA"/>
</dbReference>
<reference evidence="10" key="1">
    <citation type="submission" date="2011-08" db="EMBL/GenBank/DDBJ databases">
        <title>The draft genome of Latimeria chalumnae.</title>
        <authorList>
            <person name="Di Palma F."/>
            <person name="Alfoldi J."/>
            <person name="Johnson J."/>
            <person name="Berlin A."/>
            <person name="Gnerre S."/>
            <person name="Jaffe D."/>
            <person name="MacCallum I."/>
            <person name="Young S."/>
            <person name="Walker B.J."/>
            <person name="Lander E."/>
            <person name="Lindblad-Toh K."/>
        </authorList>
    </citation>
    <scope>NUCLEOTIDE SEQUENCE [LARGE SCALE GENOMIC DNA]</scope>
    <source>
        <strain evidence="10">Wild caught</strain>
    </source>
</reference>
<dbReference type="InterPro" id="IPR029045">
    <property type="entry name" value="ClpP/crotonase-like_dom_sf"/>
</dbReference>
<dbReference type="FunFam" id="1.10.12.10:FF:000001">
    <property type="entry name" value="Probable enoyl-CoA hydratase, mitochondrial"/>
    <property type="match status" value="1"/>
</dbReference>
<proteinExistence type="inferred from homology"/>
<comment type="similarity">
    <text evidence="2 7">Belongs to the enoyl-CoA hydratase/isomerase family.</text>
</comment>
<evidence type="ECO:0000256" key="4">
    <source>
        <dbReference type="ARBA" id="ARBA00022990"/>
    </source>
</evidence>
<dbReference type="InParanoid" id="H2ZZE7"/>
<dbReference type="Gene3D" id="3.90.226.10">
    <property type="entry name" value="2-enoyl-CoA Hydratase, Chain A, domain 1"/>
    <property type="match status" value="1"/>
</dbReference>
<dbReference type="AlphaFoldDB" id="H2ZZE7"/>
<gene>
    <name evidence="9" type="primary">ECHDC2</name>
</gene>
<dbReference type="GO" id="GO:0004300">
    <property type="term" value="F:enoyl-CoA hydratase activity"/>
    <property type="evidence" value="ECO:0007669"/>
    <property type="project" value="UniProtKB-ARBA"/>
</dbReference>
<reference evidence="9" key="3">
    <citation type="submission" date="2025-09" db="UniProtKB">
        <authorList>
            <consortium name="Ensembl"/>
        </authorList>
    </citation>
    <scope>IDENTIFICATION</scope>
</reference>
<evidence type="ECO:0000256" key="5">
    <source>
        <dbReference type="ARBA" id="ARBA00023128"/>
    </source>
</evidence>
<reference evidence="9" key="2">
    <citation type="submission" date="2025-08" db="UniProtKB">
        <authorList>
            <consortium name="Ensembl"/>
        </authorList>
    </citation>
    <scope>IDENTIFICATION</scope>
</reference>
<evidence type="ECO:0000256" key="3">
    <source>
        <dbReference type="ARBA" id="ARBA00022946"/>
    </source>
</evidence>
<dbReference type="FunFam" id="3.90.226.10:FF:000022">
    <property type="entry name" value="methylglutaconyl-CoA hydratase, mitochondrial isoform X1"/>
    <property type="match status" value="1"/>
</dbReference>
<evidence type="ECO:0000313" key="9">
    <source>
        <dbReference type="Ensembl" id="ENSLACP00000002768.1"/>
    </source>
</evidence>
<evidence type="ECO:0000256" key="2">
    <source>
        <dbReference type="ARBA" id="ARBA00005254"/>
    </source>
</evidence>
<dbReference type="OMA" id="WRSVAFS"/>
<dbReference type="EMBL" id="AFYH01167430">
    <property type="status" value="NOT_ANNOTATED_CDS"/>
    <property type="molecule type" value="Genomic_DNA"/>
</dbReference>
<dbReference type="GO" id="GO:0006635">
    <property type="term" value="P:fatty acid beta-oxidation"/>
    <property type="evidence" value="ECO:0007669"/>
    <property type="project" value="TreeGrafter"/>
</dbReference>
<evidence type="ECO:0000256" key="6">
    <source>
        <dbReference type="ARBA" id="ARBA00023239"/>
    </source>
</evidence>
<dbReference type="PANTHER" id="PTHR11941">
    <property type="entry name" value="ENOYL-COA HYDRATASE-RELATED"/>
    <property type="match status" value="1"/>
</dbReference>
<feature type="signal peptide" evidence="8">
    <location>
        <begin position="1"/>
        <end position="27"/>
    </location>
</feature>
<keyword evidence="5" id="KW-0496">Mitochondrion</keyword>
<dbReference type="Ensembl" id="ENSLACT00000002790.1">
    <property type="protein sequence ID" value="ENSLACP00000002768.1"/>
    <property type="gene ID" value="ENSLACG00000002475.1"/>
</dbReference>
<dbReference type="FunCoup" id="H2ZZE7">
    <property type="interactions" value="410"/>
</dbReference>
<comment type="subcellular location">
    <subcellularLocation>
        <location evidence="1">Mitochondrion</location>
    </subcellularLocation>
</comment>
<evidence type="ECO:0000313" key="10">
    <source>
        <dbReference type="Proteomes" id="UP000008672"/>
    </source>
</evidence>
<dbReference type="SUPFAM" id="SSF52096">
    <property type="entry name" value="ClpP/crotonase"/>
    <property type="match status" value="1"/>
</dbReference>
<feature type="chain" id="PRO_5003579747" evidence="8">
    <location>
        <begin position="28"/>
        <end position="348"/>
    </location>
</feature>
<dbReference type="GO" id="GO:0003723">
    <property type="term" value="F:RNA binding"/>
    <property type="evidence" value="ECO:0007669"/>
    <property type="project" value="UniProtKB-ARBA"/>
</dbReference>
<dbReference type="HOGENOM" id="CLU_009834_7_6_1"/>
<dbReference type="eggNOG" id="KOG1679">
    <property type="taxonomic scope" value="Eukaryota"/>
</dbReference>
<dbReference type="Pfam" id="PF00378">
    <property type="entry name" value="ECH_1"/>
    <property type="match status" value="1"/>
</dbReference>
<evidence type="ECO:0000256" key="8">
    <source>
        <dbReference type="SAM" id="SignalP"/>
    </source>
</evidence>
<accession>H2ZZE7</accession>
<dbReference type="InterPro" id="IPR001753">
    <property type="entry name" value="Enoyl-CoA_hydra/iso"/>
</dbReference>
<dbReference type="InterPro" id="IPR018376">
    <property type="entry name" value="Enoyl-CoA_hyd/isom_CS"/>
</dbReference>
<dbReference type="GO" id="GO:0005739">
    <property type="term" value="C:mitochondrion"/>
    <property type="evidence" value="ECO:0007669"/>
    <property type="project" value="UniProtKB-SubCell"/>
</dbReference>
<evidence type="ECO:0000256" key="7">
    <source>
        <dbReference type="RuleBase" id="RU003707"/>
    </source>
</evidence>
<evidence type="ECO:0000256" key="1">
    <source>
        <dbReference type="ARBA" id="ARBA00004173"/>
    </source>
</evidence>
<keyword evidence="8" id="KW-0732">Signal</keyword>
<keyword evidence="4" id="KW-0007">Acetylation</keyword>
<protein>
    <submittedName>
        <fullName evidence="9">Enoyl-CoA hydratase domain containing 2</fullName>
    </submittedName>
</protein>